<keyword evidence="4 9" id="KW-0479">Metal-binding</keyword>
<comment type="catalytic activity">
    <reaction evidence="1">
        <text>Exonucleolytic cleavage in the 3'- to 5'-direction to yield nucleoside 5'-phosphates.</text>
        <dbReference type="EC" id="3.1.11.2"/>
    </reaction>
</comment>
<reference evidence="12" key="1">
    <citation type="submission" date="2025-08" db="UniProtKB">
        <authorList>
            <consortium name="Ensembl"/>
        </authorList>
    </citation>
    <scope>IDENTIFICATION</scope>
</reference>
<evidence type="ECO:0000259" key="11">
    <source>
        <dbReference type="Pfam" id="PF03372"/>
    </source>
</evidence>
<keyword evidence="6" id="KW-0378">Hydrolase</keyword>
<feature type="site" description="Important for catalytic activity" evidence="10">
    <location>
        <position position="206"/>
    </location>
</feature>
<dbReference type="GO" id="GO:0006284">
    <property type="term" value="P:base-excision repair"/>
    <property type="evidence" value="ECO:0007669"/>
    <property type="project" value="TreeGrafter"/>
</dbReference>
<evidence type="ECO:0000256" key="5">
    <source>
        <dbReference type="ARBA" id="ARBA00022763"/>
    </source>
</evidence>
<evidence type="ECO:0000313" key="13">
    <source>
        <dbReference type="Proteomes" id="UP001108240"/>
    </source>
</evidence>
<evidence type="ECO:0000256" key="3">
    <source>
        <dbReference type="ARBA" id="ARBA00012115"/>
    </source>
</evidence>
<accession>A0A9J8CIZ2</accession>
<dbReference type="PANTHER" id="PTHR22748:SF26">
    <property type="entry name" value="ENDONUCLEASE_EXONUCLEASE_PHOSPHATASE DOMAIN-CONTAINING PROTEIN"/>
    <property type="match status" value="1"/>
</dbReference>
<evidence type="ECO:0000256" key="8">
    <source>
        <dbReference type="ARBA" id="ARBA00023204"/>
    </source>
</evidence>
<feature type="site" description="Transition state stabilizer" evidence="10">
    <location>
        <position position="145"/>
    </location>
</feature>
<comment type="similarity">
    <text evidence="2">Belongs to the DNA repair enzymes AP/ExoA family.</text>
</comment>
<dbReference type="EC" id="3.1.11.2" evidence="3"/>
<dbReference type="PANTHER" id="PTHR22748">
    <property type="entry name" value="AP ENDONUCLEASE"/>
    <property type="match status" value="1"/>
</dbReference>
<evidence type="ECO:0000256" key="6">
    <source>
        <dbReference type="ARBA" id="ARBA00022801"/>
    </source>
</evidence>
<evidence type="ECO:0000256" key="10">
    <source>
        <dbReference type="PIRSR" id="PIRSR604808-3"/>
    </source>
</evidence>
<dbReference type="GO" id="GO:0003906">
    <property type="term" value="F:DNA-(apurinic or apyrimidinic site) endonuclease activity"/>
    <property type="evidence" value="ECO:0007669"/>
    <property type="project" value="TreeGrafter"/>
</dbReference>
<feature type="domain" description="Endonuclease/exonuclease/phosphatase" evidence="11">
    <location>
        <begin position="11"/>
        <end position="212"/>
    </location>
</feature>
<comment type="cofactor">
    <cofactor evidence="9">
        <name>Mg(2+)</name>
        <dbReference type="ChEBI" id="CHEBI:18420"/>
    </cofactor>
    <cofactor evidence="9">
        <name>Mn(2+)</name>
        <dbReference type="ChEBI" id="CHEBI:29035"/>
    </cofactor>
    <text evidence="9">Probably binds two magnesium or manganese ions per subunit.</text>
</comment>
<dbReference type="Pfam" id="PF03372">
    <property type="entry name" value="Exo_endo_phos"/>
    <property type="match status" value="1"/>
</dbReference>
<organism evidence="12 13">
    <name type="scientific">Cyprinus carpio carpio</name>
    <dbReference type="NCBI Taxonomy" id="630221"/>
    <lineage>
        <taxon>Eukaryota</taxon>
        <taxon>Metazoa</taxon>
        <taxon>Chordata</taxon>
        <taxon>Craniata</taxon>
        <taxon>Vertebrata</taxon>
        <taxon>Euteleostomi</taxon>
        <taxon>Actinopterygii</taxon>
        <taxon>Neopterygii</taxon>
        <taxon>Teleostei</taxon>
        <taxon>Ostariophysi</taxon>
        <taxon>Cypriniformes</taxon>
        <taxon>Cyprinidae</taxon>
        <taxon>Cyprininae</taxon>
        <taxon>Cyprinus</taxon>
    </lineage>
</organism>
<dbReference type="CDD" id="cd09076">
    <property type="entry name" value="L1-EN"/>
    <property type="match status" value="1"/>
</dbReference>
<dbReference type="InterPro" id="IPR004808">
    <property type="entry name" value="AP_endonuc_1"/>
</dbReference>
<evidence type="ECO:0000256" key="4">
    <source>
        <dbReference type="ARBA" id="ARBA00022723"/>
    </source>
</evidence>
<feature type="binding site" evidence="9">
    <location>
        <position position="42"/>
    </location>
    <ligand>
        <name>Mg(2+)</name>
        <dbReference type="ChEBI" id="CHEBI:18420"/>
        <label>1</label>
    </ligand>
</feature>
<feature type="binding site" evidence="9">
    <location>
        <position position="143"/>
    </location>
    <ligand>
        <name>Mg(2+)</name>
        <dbReference type="ChEBI" id="CHEBI:18420"/>
        <label>1</label>
    </ligand>
</feature>
<keyword evidence="9" id="KW-0464">Manganese</keyword>
<proteinExistence type="inferred from homology"/>
<dbReference type="Proteomes" id="UP001108240">
    <property type="component" value="Unplaced"/>
</dbReference>
<keyword evidence="13" id="KW-1185">Reference proteome</keyword>
<evidence type="ECO:0000256" key="9">
    <source>
        <dbReference type="PIRSR" id="PIRSR604808-2"/>
    </source>
</evidence>
<feature type="binding site" evidence="9">
    <location>
        <position position="13"/>
    </location>
    <ligand>
        <name>Mg(2+)</name>
        <dbReference type="ChEBI" id="CHEBI:18420"/>
        <label>1</label>
    </ligand>
</feature>
<keyword evidence="7 9" id="KW-0460">Magnesium</keyword>
<evidence type="ECO:0000313" key="12">
    <source>
        <dbReference type="Ensembl" id="ENSCCRP00000169844.1"/>
    </source>
</evidence>
<dbReference type="Gene3D" id="3.60.10.10">
    <property type="entry name" value="Endonuclease/exonuclease/phosphatase"/>
    <property type="match status" value="1"/>
</dbReference>
<sequence>MANNSEIKITSWNIRGLNNLVKLKQILGKLKQMKSSVVFLQETHLIKDDIGKVTKRWPGQVHYASFTSRARGVMILIHKSIPFQLKGQCIDPSGRYIILNGTILTTQINLINLYAPNEDDPNFYQNLFLTISSYSGNYVIGGDFNCVLNPSYDRSSGIGNAHQQTQRVIEKYMSDLNLTEIWRYLNPNKKEFSCFSSTYKTFSRIDYFLISKRSNNK</sequence>
<name>A0A9J8CIZ2_CYPCA</name>
<dbReference type="GO" id="GO:0008081">
    <property type="term" value="F:phosphoric diester hydrolase activity"/>
    <property type="evidence" value="ECO:0007669"/>
    <property type="project" value="TreeGrafter"/>
</dbReference>
<dbReference type="InterPro" id="IPR005135">
    <property type="entry name" value="Endo/exonuclease/phosphatase"/>
</dbReference>
<dbReference type="GO" id="GO:0008311">
    <property type="term" value="F:double-stranded DNA 3'-5' DNA exonuclease activity"/>
    <property type="evidence" value="ECO:0007669"/>
    <property type="project" value="UniProtKB-EC"/>
</dbReference>
<dbReference type="SUPFAM" id="SSF56219">
    <property type="entry name" value="DNase I-like"/>
    <property type="match status" value="1"/>
</dbReference>
<keyword evidence="5" id="KW-0227">DNA damage</keyword>
<protein>
    <recommendedName>
        <fullName evidence="3">exodeoxyribonuclease III</fullName>
        <ecNumber evidence="3">3.1.11.2</ecNumber>
    </recommendedName>
</protein>
<evidence type="ECO:0000256" key="7">
    <source>
        <dbReference type="ARBA" id="ARBA00022842"/>
    </source>
</evidence>
<dbReference type="Ensembl" id="ENSCCRT00000138853.1">
    <property type="protein sequence ID" value="ENSCCRP00000169844.1"/>
    <property type="gene ID" value="ENSCCRG00000075889.1"/>
</dbReference>
<keyword evidence="8" id="KW-0234">DNA repair</keyword>
<feature type="binding site" evidence="9">
    <location>
        <position position="145"/>
    </location>
    <ligand>
        <name>Mg(2+)</name>
        <dbReference type="ChEBI" id="CHEBI:18420"/>
        <label>1</label>
    </ligand>
</feature>
<reference evidence="12" key="2">
    <citation type="submission" date="2025-09" db="UniProtKB">
        <authorList>
            <consortium name="Ensembl"/>
        </authorList>
    </citation>
    <scope>IDENTIFICATION</scope>
</reference>
<dbReference type="GeneTree" id="ENSGT01120000272313"/>
<evidence type="ECO:0000256" key="1">
    <source>
        <dbReference type="ARBA" id="ARBA00000493"/>
    </source>
</evidence>
<dbReference type="AlphaFoldDB" id="A0A9J8CIZ2"/>
<dbReference type="OMA" id="EMTIINI"/>
<dbReference type="InterPro" id="IPR036691">
    <property type="entry name" value="Endo/exonu/phosph_ase_sf"/>
</dbReference>
<dbReference type="GO" id="GO:0046872">
    <property type="term" value="F:metal ion binding"/>
    <property type="evidence" value="ECO:0007669"/>
    <property type="project" value="UniProtKB-KW"/>
</dbReference>
<evidence type="ECO:0000256" key="2">
    <source>
        <dbReference type="ARBA" id="ARBA00007092"/>
    </source>
</evidence>
<dbReference type="GO" id="GO:0005634">
    <property type="term" value="C:nucleus"/>
    <property type="evidence" value="ECO:0007669"/>
    <property type="project" value="TreeGrafter"/>
</dbReference>